<evidence type="ECO:0000259" key="1">
    <source>
        <dbReference type="Pfam" id="PF13406"/>
    </source>
</evidence>
<keyword evidence="2" id="KW-0326">Glycosidase</keyword>
<dbReference type="PANTHER" id="PTHR30163">
    <property type="entry name" value="MEMBRANE-BOUND LYTIC MUREIN TRANSGLYCOSYLASE B"/>
    <property type="match status" value="1"/>
</dbReference>
<proteinExistence type="predicted"/>
<evidence type="ECO:0000313" key="2">
    <source>
        <dbReference type="EMBL" id="CAA6821772.1"/>
    </source>
</evidence>
<dbReference type="GO" id="GO:0016798">
    <property type="term" value="F:hydrolase activity, acting on glycosyl bonds"/>
    <property type="evidence" value="ECO:0007669"/>
    <property type="project" value="UniProtKB-KW"/>
</dbReference>
<gene>
    <name evidence="2" type="ORF">HELGO_WM707</name>
</gene>
<dbReference type="Gene3D" id="1.10.8.350">
    <property type="entry name" value="Bacterial muramidase"/>
    <property type="match status" value="1"/>
</dbReference>
<dbReference type="CDD" id="cd13399">
    <property type="entry name" value="Slt35-like"/>
    <property type="match status" value="1"/>
</dbReference>
<dbReference type="SUPFAM" id="SSF53955">
    <property type="entry name" value="Lysozyme-like"/>
    <property type="match status" value="1"/>
</dbReference>
<name>A0A6S6TLN0_9BACT</name>
<sequence length="342" mass="40195">MKTIFKLLFYIFLSTSTLIGGTDYTKKPSVKRFIKSMQTKYNYKSSTLYQLFKDIKPKGEKEPYIPKKPDKEFMKLGSWDRYERIMLHDKRVSLGVQFLDDYKTTLARAKDIYGIPSEYIAAIIGIESYYGKNRGKFYVFDRLAYLAFNGHRRWKFYRYELQEFLRMTARQNVNPKAVLGSSSGAIGLGQFMPSNYKSFVVDFNNDGRKQMNSFVDAIGSISNYLSMNGWRKGEPVATRVRYPGNRYNQKPTGYKHRYKRVNLYGIKPVVPFDYKKKVSLIKLKRTRYDELWYGAKNFRVITTYNHSSYYAMAVHQLAQKIKDKKNSLQENLNVAQLFSKIE</sequence>
<dbReference type="GO" id="GO:0009253">
    <property type="term" value="P:peptidoglycan catabolic process"/>
    <property type="evidence" value="ECO:0007669"/>
    <property type="project" value="TreeGrafter"/>
</dbReference>
<dbReference type="InterPro" id="IPR023346">
    <property type="entry name" value="Lysozyme-like_dom_sf"/>
</dbReference>
<dbReference type="InterPro" id="IPR043426">
    <property type="entry name" value="MltB-like"/>
</dbReference>
<protein>
    <submittedName>
        <fullName evidence="2">Membrane-bound lytic murein transglycosylase B (EC)</fullName>
        <ecNumber evidence="2">3.2.1.-</ecNumber>
    </submittedName>
</protein>
<dbReference type="Gene3D" id="1.10.530.10">
    <property type="match status" value="1"/>
</dbReference>
<dbReference type="Pfam" id="PF13406">
    <property type="entry name" value="SLT_2"/>
    <property type="match status" value="1"/>
</dbReference>
<dbReference type="PANTHER" id="PTHR30163:SF9">
    <property type="entry name" value="MEMBRANE-BOUND LYTIC MUREIN TRANSGLYCOSYLASE B"/>
    <property type="match status" value="1"/>
</dbReference>
<accession>A0A6S6TLN0</accession>
<feature type="domain" description="Transglycosylase SLT" evidence="1">
    <location>
        <begin position="27"/>
        <end position="319"/>
    </location>
</feature>
<keyword evidence="2" id="KW-0378">Hydrolase</keyword>
<dbReference type="EMBL" id="CACVAS010000117">
    <property type="protein sequence ID" value="CAA6821772.1"/>
    <property type="molecule type" value="Genomic_DNA"/>
</dbReference>
<dbReference type="AlphaFoldDB" id="A0A6S6TLN0"/>
<dbReference type="EC" id="3.2.1.-" evidence="2"/>
<organism evidence="2">
    <name type="scientific">uncultured Sulfurovum sp</name>
    <dbReference type="NCBI Taxonomy" id="269237"/>
    <lineage>
        <taxon>Bacteria</taxon>
        <taxon>Pseudomonadati</taxon>
        <taxon>Campylobacterota</taxon>
        <taxon>Epsilonproteobacteria</taxon>
        <taxon>Campylobacterales</taxon>
        <taxon>Sulfurovaceae</taxon>
        <taxon>Sulfurovum</taxon>
        <taxon>environmental samples</taxon>
    </lineage>
</organism>
<reference evidence="2" key="1">
    <citation type="submission" date="2020-01" db="EMBL/GenBank/DDBJ databases">
        <authorList>
            <person name="Meier V. D."/>
            <person name="Meier V D."/>
        </authorList>
    </citation>
    <scope>NUCLEOTIDE SEQUENCE</scope>
    <source>
        <strain evidence="2">HLG_WM_MAG_01</strain>
    </source>
</reference>
<dbReference type="InterPro" id="IPR031304">
    <property type="entry name" value="SLT_2"/>
</dbReference>
<dbReference type="GO" id="GO:0008933">
    <property type="term" value="F:peptidoglycan lytic transglycosylase activity"/>
    <property type="evidence" value="ECO:0007669"/>
    <property type="project" value="TreeGrafter"/>
</dbReference>